<dbReference type="InterPro" id="IPR036117">
    <property type="entry name" value="DhaL_dom_sf"/>
</dbReference>
<evidence type="ECO:0000256" key="7">
    <source>
        <dbReference type="ARBA" id="ARBA00022798"/>
    </source>
</evidence>
<feature type="binding site" evidence="12">
    <location>
        <begin position="57"/>
        <end position="60"/>
    </location>
    <ligand>
        <name>substrate</name>
    </ligand>
</feature>
<sequence length="618" mass="65103">MNKHVVNDPRTLALDSLRGLVTSHPDLELDETYRVVKRGSGTSRPISEKVQLVSGGGSGHEPSFAGMVGTGLLDASVCGNVFASPNVGQIRRGVELVSSGAGSADSNKGVLMIIMRYTGDVLQFALTLEHSRSTNPSLPISLIVVGDDVSVTRTQGTIVGRRGLAGTVLVHKLAGAMAERGDDLEAITTRLNGILGNIGTCGVGLGHCSVPGSGGGDGDDEEEQAHLAADHVEIGMGIHNEPGVLTIPLTKASELVPRLLEYITSTTDEERSFVPFQHDGKDEVVLLVNNLGGISEVEMGLIAREAITTLQGQGIRVRRVGTGKYMTSLNLPGFSLTTLLLPRESDTATGLSSDQVIELLDAPAIAPGWIPLYEPRELSDCLVQLPEKSATPATASKARREIPFAQDGSTLFSDAVKSACESVIQAEPEITKYDTIAGDGDCGTCLKAGAEEILKAFDQGLISDKDVPSAILGLAEAMERVMDGTSGALYSITFNALAAGFHNQDIKSGPTAKNWAIALSHALESLYKYTNARPPSRTLVDPLDAFTSAFSESEGSDLDGAVSRAREAAEKTKDLVAKAGRAAYVGQETLKDRQVPDPGAWGVVKILEGLQKVLSDEK</sequence>
<comment type="function">
    <text evidence="1">Catalyzes both the phosphorylation of dihydroxyacetone and of glyceraldehyde.</text>
</comment>
<evidence type="ECO:0000256" key="6">
    <source>
        <dbReference type="ARBA" id="ARBA00022777"/>
    </source>
</evidence>
<evidence type="ECO:0000256" key="10">
    <source>
        <dbReference type="ARBA" id="ARBA00048898"/>
    </source>
</evidence>
<organism evidence="15 16">
    <name type="scientific">Filobasidium floriforme</name>
    <dbReference type="NCBI Taxonomy" id="5210"/>
    <lineage>
        <taxon>Eukaryota</taxon>
        <taxon>Fungi</taxon>
        <taxon>Dikarya</taxon>
        <taxon>Basidiomycota</taxon>
        <taxon>Agaricomycotina</taxon>
        <taxon>Tremellomycetes</taxon>
        <taxon>Filobasidiales</taxon>
        <taxon>Filobasidiaceae</taxon>
        <taxon>Filobasidium</taxon>
    </lineage>
</organism>
<keyword evidence="4" id="KW-0808">Transferase</keyword>
<comment type="caution">
    <text evidence="15">The sequence shown here is derived from an EMBL/GenBank/DDBJ whole genome shotgun (WGS) entry which is preliminary data.</text>
</comment>
<evidence type="ECO:0008006" key="17">
    <source>
        <dbReference type="Google" id="ProtNLM"/>
    </source>
</evidence>
<dbReference type="Gene3D" id="1.25.40.340">
    <property type="match status" value="1"/>
</dbReference>
<evidence type="ECO:0000256" key="12">
    <source>
        <dbReference type="PIRSR" id="PIRSR612734-2"/>
    </source>
</evidence>
<dbReference type="GO" id="GO:0005829">
    <property type="term" value="C:cytosol"/>
    <property type="evidence" value="ECO:0007669"/>
    <property type="project" value="TreeGrafter"/>
</dbReference>
<evidence type="ECO:0000256" key="4">
    <source>
        <dbReference type="ARBA" id="ARBA00022679"/>
    </source>
</evidence>
<feature type="binding site" evidence="12">
    <location>
        <position position="120"/>
    </location>
    <ligand>
        <name>substrate</name>
    </ligand>
</feature>
<dbReference type="GO" id="GO:0019588">
    <property type="term" value="P:anaerobic glycerol catabolic process"/>
    <property type="evidence" value="ECO:0007669"/>
    <property type="project" value="UniProtKB-UniPathway"/>
</dbReference>
<proteinExistence type="inferred from homology"/>
<dbReference type="Proteomes" id="UP000812966">
    <property type="component" value="Unassembled WGS sequence"/>
</dbReference>
<dbReference type="InterPro" id="IPR004006">
    <property type="entry name" value="DhaK_dom"/>
</dbReference>
<dbReference type="GO" id="GO:0050354">
    <property type="term" value="F:triokinase activity"/>
    <property type="evidence" value="ECO:0007669"/>
    <property type="project" value="UniProtKB-EC"/>
</dbReference>
<keyword evidence="8" id="KW-0067">ATP-binding</keyword>
<evidence type="ECO:0000256" key="1">
    <source>
        <dbReference type="ARBA" id="ARBA00003264"/>
    </source>
</evidence>
<evidence type="ECO:0000256" key="2">
    <source>
        <dbReference type="ARBA" id="ARBA00004778"/>
    </source>
</evidence>
<keyword evidence="16" id="KW-1185">Reference proteome</keyword>
<dbReference type="SMART" id="SM01120">
    <property type="entry name" value="Dak2"/>
    <property type="match status" value="1"/>
</dbReference>
<protein>
    <recommendedName>
        <fullName evidence="17">Dihydroxyacetone kinase</fullName>
    </recommendedName>
</protein>
<feature type="domain" description="DhaK" evidence="14">
    <location>
        <begin position="8"/>
        <end position="369"/>
    </location>
</feature>
<comment type="pathway">
    <text evidence="2">Polyol metabolism; glycerol fermentation; glycerone phosphate from glycerol (oxidative route): step 2/2.</text>
</comment>
<feature type="active site" description="Tele-hemiaminal-histidine intermediate" evidence="11">
    <location>
        <position position="239"/>
    </location>
</feature>
<dbReference type="InterPro" id="IPR050861">
    <property type="entry name" value="Dihydroxyacetone_Kinase"/>
</dbReference>
<dbReference type="InterPro" id="IPR004007">
    <property type="entry name" value="DhaL_dom"/>
</dbReference>
<dbReference type="FunFam" id="1.25.40.340:FF:000001">
    <property type="entry name" value="Dihydroxyacetone kinase 1"/>
    <property type="match status" value="1"/>
</dbReference>
<keyword evidence="6" id="KW-0418">Kinase</keyword>
<dbReference type="EMBL" id="JABELV010000046">
    <property type="protein sequence ID" value="KAG7558294.1"/>
    <property type="molecule type" value="Genomic_DNA"/>
</dbReference>
<reference evidence="15" key="1">
    <citation type="submission" date="2020-04" db="EMBL/GenBank/DDBJ databases">
        <title>Analysis of mating type loci in Filobasidium floriforme.</title>
        <authorList>
            <person name="Nowrousian M."/>
        </authorList>
    </citation>
    <scope>NUCLEOTIDE SEQUENCE</scope>
    <source>
        <strain evidence="15">CBS 6242</strain>
    </source>
</reference>
<dbReference type="NCBIfam" id="TIGR02361">
    <property type="entry name" value="dak_ATP"/>
    <property type="match status" value="1"/>
</dbReference>
<name>A0A8K0JNY7_9TREE</name>
<evidence type="ECO:0000256" key="8">
    <source>
        <dbReference type="ARBA" id="ARBA00022840"/>
    </source>
</evidence>
<dbReference type="SUPFAM" id="SSF101473">
    <property type="entry name" value="DhaL-like"/>
    <property type="match status" value="1"/>
</dbReference>
<comment type="catalytic activity">
    <reaction evidence="9">
        <text>D-glyceraldehyde + ATP = D-glyceraldehyde 3-phosphate + ADP + H(+)</text>
        <dbReference type="Rhea" id="RHEA:13941"/>
        <dbReference type="ChEBI" id="CHEBI:15378"/>
        <dbReference type="ChEBI" id="CHEBI:17378"/>
        <dbReference type="ChEBI" id="CHEBI:30616"/>
        <dbReference type="ChEBI" id="CHEBI:59776"/>
        <dbReference type="ChEBI" id="CHEBI:456216"/>
        <dbReference type="EC" id="2.7.1.28"/>
    </reaction>
</comment>
<dbReference type="PANTHER" id="PTHR28629">
    <property type="entry name" value="TRIOKINASE/FMN CYCLASE"/>
    <property type="match status" value="1"/>
</dbReference>
<evidence type="ECO:0000313" key="15">
    <source>
        <dbReference type="EMBL" id="KAG7558294.1"/>
    </source>
</evidence>
<evidence type="ECO:0000256" key="5">
    <source>
        <dbReference type="ARBA" id="ARBA00022741"/>
    </source>
</evidence>
<evidence type="ECO:0000256" key="3">
    <source>
        <dbReference type="ARBA" id="ARBA00008757"/>
    </source>
</evidence>
<evidence type="ECO:0000313" key="16">
    <source>
        <dbReference type="Proteomes" id="UP000812966"/>
    </source>
</evidence>
<dbReference type="FunFam" id="3.40.50.10440:FF:000001">
    <property type="entry name" value="Dihydroxyacetone kinase, DhaK subunit"/>
    <property type="match status" value="1"/>
</dbReference>
<keyword evidence="5" id="KW-0547">Nucleotide-binding</keyword>
<dbReference type="PROSITE" id="PS51480">
    <property type="entry name" value="DHAL"/>
    <property type="match status" value="1"/>
</dbReference>
<feature type="domain" description="DhaL" evidence="13">
    <location>
        <begin position="410"/>
        <end position="612"/>
    </location>
</feature>
<dbReference type="PANTHER" id="PTHR28629:SF14">
    <property type="entry name" value="DIHYDROXYACETONE KINASE 1"/>
    <property type="match status" value="1"/>
</dbReference>
<dbReference type="GO" id="GO:0004371">
    <property type="term" value="F:glycerone kinase activity"/>
    <property type="evidence" value="ECO:0007669"/>
    <property type="project" value="UniProtKB-EC"/>
</dbReference>
<evidence type="ECO:0000256" key="9">
    <source>
        <dbReference type="ARBA" id="ARBA00047974"/>
    </source>
</evidence>
<accession>A0A8K0JNY7</accession>
<dbReference type="GO" id="GO:0005524">
    <property type="term" value="F:ATP binding"/>
    <property type="evidence" value="ECO:0007669"/>
    <property type="project" value="UniProtKB-KW"/>
</dbReference>
<dbReference type="Gene3D" id="3.30.1180.20">
    <property type="entry name" value="Dihydroxyacetone kinase, domain 2"/>
    <property type="match status" value="1"/>
</dbReference>
<keyword evidence="7" id="KW-0319">Glycerol metabolism</keyword>
<dbReference type="FunFam" id="3.30.1180.20:FF:000001">
    <property type="entry name" value="Dihydroxyacetone kinase 1"/>
    <property type="match status" value="1"/>
</dbReference>
<evidence type="ECO:0000256" key="11">
    <source>
        <dbReference type="PIRSR" id="PIRSR612734-1"/>
    </source>
</evidence>
<dbReference type="InterPro" id="IPR012734">
    <property type="entry name" value="DhaK_ATP"/>
</dbReference>
<dbReference type="AlphaFoldDB" id="A0A8K0JNY7"/>
<evidence type="ECO:0000259" key="14">
    <source>
        <dbReference type="PROSITE" id="PS51481"/>
    </source>
</evidence>
<dbReference type="PROSITE" id="PS51481">
    <property type="entry name" value="DHAK"/>
    <property type="match status" value="1"/>
</dbReference>
<dbReference type="UniPathway" id="UPA00617">
    <property type="reaction ID" value="UER00669"/>
</dbReference>
<comment type="catalytic activity">
    <reaction evidence="10">
        <text>dihydroxyacetone + ATP = dihydroxyacetone phosphate + ADP + H(+)</text>
        <dbReference type="Rhea" id="RHEA:15773"/>
        <dbReference type="ChEBI" id="CHEBI:15378"/>
        <dbReference type="ChEBI" id="CHEBI:16016"/>
        <dbReference type="ChEBI" id="CHEBI:30616"/>
        <dbReference type="ChEBI" id="CHEBI:57642"/>
        <dbReference type="ChEBI" id="CHEBI:456216"/>
        <dbReference type="EC" id="2.7.1.29"/>
    </reaction>
</comment>
<dbReference type="Gene3D" id="3.40.50.10440">
    <property type="entry name" value="Dihydroxyacetone kinase, domain 1"/>
    <property type="match status" value="1"/>
</dbReference>
<dbReference type="Pfam" id="PF02733">
    <property type="entry name" value="Dak1"/>
    <property type="match status" value="1"/>
</dbReference>
<dbReference type="Pfam" id="PF02734">
    <property type="entry name" value="Dak2"/>
    <property type="match status" value="1"/>
</dbReference>
<gene>
    <name evidence="15" type="ORF">FFLO_02764</name>
</gene>
<comment type="similarity">
    <text evidence="3">Belongs to the dihydroxyacetone kinase (DAK) family.</text>
</comment>
<evidence type="ECO:0000259" key="13">
    <source>
        <dbReference type="PROSITE" id="PS51480"/>
    </source>
</evidence>
<dbReference type="SUPFAM" id="SSF82549">
    <property type="entry name" value="DAK1/DegV-like"/>
    <property type="match status" value="1"/>
</dbReference>